<dbReference type="Gene3D" id="1.10.10.10">
    <property type="entry name" value="Winged helix-like DNA-binding domain superfamily/Winged helix DNA-binding domain"/>
    <property type="match status" value="1"/>
</dbReference>
<proteinExistence type="predicted"/>
<gene>
    <name evidence="2" type="ORF">CQW44_12355</name>
</gene>
<dbReference type="InterPro" id="IPR039422">
    <property type="entry name" value="MarR/SlyA-like"/>
</dbReference>
<dbReference type="Proteomes" id="UP000276379">
    <property type="component" value="Unassembled WGS sequence"/>
</dbReference>
<dbReference type="EMBL" id="PDES01000005">
    <property type="protein sequence ID" value="RRQ86629.1"/>
    <property type="molecule type" value="Genomic_DNA"/>
</dbReference>
<evidence type="ECO:0000313" key="3">
    <source>
        <dbReference type="Proteomes" id="UP000276379"/>
    </source>
</evidence>
<dbReference type="InterPro" id="IPR036388">
    <property type="entry name" value="WH-like_DNA-bd_sf"/>
</dbReference>
<dbReference type="SMART" id="SM00347">
    <property type="entry name" value="HTH_MARR"/>
    <property type="match status" value="1"/>
</dbReference>
<dbReference type="InterPro" id="IPR036390">
    <property type="entry name" value="WH_DNA-bd_sf"/>
</dbReference>
<dbReference type="PRINTS" id="PR00598">
    <property type="entry name" value="HTHMARR"/>
</dbReference>
<reference evidence="2 3" key="1">
    <citation type="submission" date="2017-10" db="EMBL/GenBank/DDBJ databases">
        <title>Draft genome of actinobacteria isolated from guarana (Paullinia cupana (Mart.) Ducke.</title>
        <authorList>
            <person name="Siqueira K.A."/>
            <person name="Liotti R.G."/>
            <person name="Mendes T.A."/>
            <person name="Soares M.A."/>
        </authorList>
    </citation>
    <scope>NUCLEOTIDE SEQUENCE [LARGE SCALE GENOMIC DNA]</scope>
    <source>
        <strain evidence="2 3">199</strain>
    </source>
</reference>
<evidence type="ECO:0000313" key="2">
    <source>
        <dbReference type="EMBL" id="RRQ86629.1"/>
    </source>
</evidence>
<evidence type="ECO:0000259" key="1">
    <source>
        <dbReference type="PROSITE" id="PS50995"/>
    </source>
</evidence>
<dbReference type="GO" id="GO:0003700">
    <property type="term" value="F:DNA-binding transcription factor activity"/>
    <property type="evidence" value="ECO:0007669"/>
    <property type="project" value="InterPro"/>
</dbReference>
<accession>A0A426S8V9</accession>
<dbReference type="PANTHER" id="PTHR33164">
    <property type="entry name" value="TRANSCRIPTIONAL REGULATOR, MARR FAMILY"/>
    <property type="match status" value="1"/>
</dbReference>
<sequence>MPTPAPHAKEPHDALGYLVKHAHLRLTALTDAALAPLGIDSKDFGVLRVLVGREPMSQQAVAAKLGVDRTTMVALIDGFEAKGIVIRKPDPADRRRNAIELTGPGLALYRKADAAYLAAEDEFLAPLDATTAALFRRALRAVLALPTPDGRDRRDRGRGLA</sequence>
<name>A0A426S8V9_9ACTN</name>
<protein>
    <submittedName>
        <fullName evidence="2">MarR family transcriptional regulator</fullName>
    </submittedName>
</protein>
<keyword evidence="3" id="KW-1185">Reference proteome</keyword>
<dbReference type="Pfam" id="PF12802">
    <property type="entry name" value="MarR_2"/>
    <property type="match status" value="1"/>
</dbReference>
<dbReference type="GO" id="GO:0006950">
    <property type="term" value="P:response to stress"/>
    <property type="evidence" value="ECO:0007669"/>
    <property type="project" value="TreeGrafter"/>
</dbReference>
<dbReference type="InterPro" id="IPR000835">
    <property type="entry name" value="HTH_MarR-typ"/>
</dbReference>
<dbReference type="PROSITE" id="PS50995">
    <property type="entry name" value="HTH_MARR_2"/>
    <property type="match status" value="1"/>
</dbReference>
<dbReference type="PANTHER" id="PTHR33164:SF43">
    <property type="entry name" value="HTH-TYPE TRANSCRIPTIONAL REPRESSOR YETL"/>
    <property type="match status" value="1"/>
</dbReference>
<dbReference type="AlphaFoldDB" id="A0A426S8V9"/>
<organism evidence="2 3">
    <name type="scientific">Streptomyces griseofuscus</name>
    <dbReference type="NCBI Taxonomy" id="146922"/>
    <lineage>
        <taxon>Bacteria</taxon>
        <taxon>Bacillati</taxon>
        <taxon>Actinomycetota</taxon>
        <taxon>Actinomycetes</taxon>
        <taxon>Kitasatosporales</taxon>
        <taxon>Streptomycetaceae</taxon>
        <taxon>Streptomyces</taxon>
    </lineage>
</organism>
<dbReference type="RefSeq" id="WP_125211814.1">
    <property type="nucleotide sequence ID" value="NZ_PDER01000023.1"/>
</dbReference>
<dbReference type="SUPFAM" id="SSF46785">
    <property type="entry name" value="Winged helix' DNA-binding domain"/>
    <property type="match status" value="1"/>
</dbReference>
<feature type="domain" description="HTH marR-type" evidence="1">
    <location>
        <begin position="12"/>
        <end position="144"/>
    </location>
</feature>
<comment type="caution">
    <text evidence="2">The sequence shown here is derived from an EMBL/GenBank/DDBJ whole genome shotgun (WGS) entry which is preliminary data.</text>
</comment>